<dbReference type="Proteomes" id="UP000178444">
    <property type="component" value="Unassembled WGS sequence"/>
</dbReference>
<evidence type="ECO:0000313" key="2">
    <source>
        <dbReference type="EMBL" id="OGN27287.1"/>
    </source>
</evidence>
<evidence type="ECO:0000256" key="1">
    <source>
        <dbReference type="SAM" id="Phobius"/>
    </source>
</evidence>
<accession>A0A1F8GPD0</accession>
<keyword evidence="1" id="KW-1133">Transmembrane helix</keyword>
<dbReference type="AlphaFoldDB" id="A0A1F8GPD0"/>
<proteinExistence type="predicted"/>
<evidence type="ECO:0000313" key="3">
    <source>
        <dbReference type="Proteomes" id="UP000178444"/>
    </source>
</evidence>
<gene>
    <name evidence="2" type="ORF">A2941_00310</name>
</gene>
<protein>
    <submittedName>
        <fullName evidence="2">Uncharacterized protein</fullName>
    </submittedName>
</protein>
<comment type="caution">
    <text evidence="2">The sequence shown here is derived from an EMBL/GenBank/DDBJ whole genome shotgun (WGS) entry which is preliminary data.</text>
</comment>
<name>A0A1F8GPD0_9BACT</name>
<dbReference type="EMBL" id="MGKO01000013">
    <property type="protein sequence ID" value="OGN27287.1"/>
    <property type="molecule type" value="Genomic_DNA"/>
</dbReference>
<reference evidence="2 3" key="1">
    <citation type="journal article" date="2016" name="Nat. Commun.">
        <title>Thousands of microbial genomes shed light on interconnected biogeochemical processes in an aquifer system.</title>
        <authorList>
            <person name="Anantharaman K."/>
            <person name="Brown C.T."/>
            <person name="Hug L.A."/>
            <person name="Sharon I."/>
            <person name="Castelle C.J."/>
            <person name="Probst A.J."/>
            <person name="Thomas B.C."/>
            <person name="Singh A."/>
            <person name="Wilkins M.J."/>
            <person name="Karaoz U."/>
            <person name="Brodie E.L."/>
            <person name="Williams K.H."/>
            <person name="Hubbard S.S."/>
            <person name="Banfield J.F."/>
        </authorList>
    </citation>
    <scope>NUCLEOTIDE SEQUENCE [LARGE SCALE GENOMIC DNA]</scope>
</reference>
<feature type="transmembrane region" description="Helical" evidence="1">
    <location>
        <begin position="20"/>
        <end position="39"/>
    </location>
</feature>
<keyword evidence="1" id="KW-0472">Membrane</keyword>
<sequence length="151" mass="16717">MSKEPIMLGVPHHHIKRVVVWYLVVLAAGAVAIYGLRWWNNRACDDAVSCASKLDIKEYSLGAEVTKVDADSSQLTVKTGWVKDGQFVYYERMVKLTADTKVLAVSKEGTVPVLNKNPLSYLRIGDKVTVYGSGNPYTVTTLTATKIEVQR</sequence>
<keyword evidence="1" id="KW-0812">Transmembrane</keyword>
<organism evidence="2 3">
    <name type="scientific">Candidatus Yanofskybacteria bacterium RIFCSPLOWO2_01_FULL_49_17</name>
    <dbReference type="NCBI Taxonomy" id="1802700"/>
    <lineage>
        <taxon>Bacteria</taxon>
        <taxon>Candidatus Yanofskyibacteriota</taxon>
    </lineage>
</organism>